<reference evidence="5" key="1">
    <citation type="submission" date="2018-07" db="EMBL/GenBank/DDBJ databases">
        <title>Genome assembly of strain Ka43.</title>
        <authorList>
            <person name="Kukolya J."/>
            <person name="Nagy I."/>
            <person name="Horvath B."/>
            <person name="Toth A."/>
        </authorList>
    </citation>
    <scope>NUCLEOTIDE SEQUENCE</scope>
    <source>
        <strain evidence="5">KB43</strain>
    </source>
</reference>
<dbReference type="InterPro" id="IPR050508">
    <property type="entry name" value="Methyltransf_Superfamily"/>
</dbReference>
<evidence type="ECO:0000256" key="3">
    <source>
        <dbReference type="ARBA" id="ARBA00022691"/>
    </source>
</evidence>
<name>A0A928UZF3_9GAMM</name>
<accession>A0A928UZF3</accession>
<dbReference type="InterPro" id="IPR029063">
    <property type="entry name" value="SAM-dependent_MTases_sf"/>
</dbReference>
<evidence type="ECO:0000259" key="4">
    <source>
        <dbReference type="Pfam" id="PF08241"/>
    </source>
</evidence>
<dbReference type="Proteomes" id="UP000652567">
    <property type="component" value="Unassembled WGS sequence"/>
</dbReference>
<dbReference type="GO" id="GO:0008757">
    <property type="term" value="F:S-adenosylmethionine-dependent methyltransferase activity"/>
    <property type="evidence" value="ECO:0007669"/>
    <property type="project" value="InterPro"/>
</dbReference>
<organism evidence="5 6">
    <name type="scientific">Cellvibrio polysaccharolyticus</name>
    <dbReference type="NCBI Taxonomy" id="2082724"/>
    <lineage>
        <taxon>Bacteria</taxon>
        <taxon>Pseudomonadati</taxon>
        <taxon>Pseudomonadota</taxon>
        <taxon>Gammaproteobacteria</taxon>
        <taxon>Cellvibrionales</taxon>
        <taxon>Cellvibrionaceae</taxon>
        <taxon>Cellvibrio</taxon>
    </lineage>
</organism>
<evidence type="ECO:0000313" key="5">
    <source>
        <dbReference type="EMBL" id="MBE8715883.1"/>
    </source>
</evidence>
<dbReference type="Pfam" id="PF08241">
    <property type="entry name" value="Methyltransf_11"/>
    <property type="match status" value="1"/>
</dbReference>
<dbReference type="PANTHER" id="PTHR42912">
    <property type="entry name" value="METHYLTRANSFERASE"/>
    <property type="match status" value="1"/>
</dbReference>
<sequence length="300" mass="34346">MDAFVVQKNKVQKNKTIAPPPDIPEPPIPDWSAMQLADTWPDALDLKSFRGWKELLRALFGKRKTVQPPINLPLQLPKYIFQEFHNLPNGNYSRRFSRGYITGFDLSMLGHMQRARENIARHFNGCQRVLDIGTAGGRTAAAIKARGVERVWGMDPSPYLLAHAASDYPEIDFFPGIAEKIPFADAQLDGISICFVFHEMPPRYIRRALQECRRVLKPGGVLVVAEPSPRQLEPLRWRELLQRAGWSRLYFKALAHHVYEPFLKSWHRIDKADLFEKAGFEKMISQPGMPVNTWALQAPH</sequence>
<dbReference type="SUPFAM" id="SSF53335">
    <property type="entry name" value="S-adenosyl-L-methionine-dependent methyltransferases"/>
    <property type="match status" value="1"/>
</dbReference>
<dbReference type="PROSITE" id="PS01184">
    <property type="entry name" value="UBIE_2"/>
    <property type="match status" value="1"/>
</dbReference>
<protein>
    <submittedName>
        <fullName evidence="5">Class I SAM-dependent methyltransferase</fullName>
    </submittedName>
</protein>
<proteinExistence type="predicted"/>
<dbReference type="InterPro" id="IPR023576">
    <property type="entry name" value="UbiE/COQ5_MeTrFase_CS"/>
</dbReference>
<dbReference type="AlphaFoldDB" id="A0A928UZF3"/>
<dbReference type="CDD" id="cd02440">
    <property type="entry name" value="AdoMet_MTases"/>
    <property type="match status" value="1"/>
</dbReference>
<dbReference type="Gene3D" id="3.40.50.150">
    <property type="entry name" value="Vaccinia Virus protein VP39"/>
    <property type="match status" value="1"/>
</dbReference>
<keyword evidence="2" id="KW-0808">Transferase</keyword>
<evidence type="ECO:0000256" key="2">
    <source>
        <dbReference type="ARBA" id="ARBA00022679"/>
    </source>
</evidence>
<keyword evidence="3" id="KW-0949">S-adenosyl-L-methionine</keyword>
<dbReference type="GO" id="GO:0032259">
    <property type="term" value="P:methylation"/>
    <property type="evidence" value="ECO:0007669"/>
    <property type="project" value="UniProtKB-KW"/>
</dbReference>
<evidence type="ECO:0000256" key="1">
    <source>
        <dbReference type="ARBA" id="ARBA00022603"/>
    </source>
</evidence>
<dbReference type="EMBL" id="PRDL01000001">
    <property type="protein sequence ID" value="MBE8715883.1"/>
    <property type="molecule type" value="Genomic_DNA"/>
</dbReference>
<dbReference type="InterPro" id="IPR013216">
    <property type="entry name" value="Methyltransf_11"/>
</dbReference>
<dbReference type="RefSeq" id="WP_193906571.1">
    <property type="nucleotide sequence ID" value="NZ_PRDL01000001.1"/>
</dbReference>
<comment type="caution">
    <text evidence="5">The sequence shown here is derived from an EMBL/GenBank/DDBJ whole genome shotgun (WGS) entry which is preliminary data.</text>
</comment>
<evidence type="ECO:0000313" key="6">
    <source>
        <dbReference type="Proteomes" id="UP000652567"/>
    </source>
</evidence>
<keyword evidence="1 5" id="KW-0489">Methyltransferase</keyword>
<feature type="domain" description="Methyltransferase type 11" evidence="4">
    <location>
        <begin position="130"/>
        <end position="224"/>
    </location>
</feature>
<gene>
    <name evidence="5" type="ORF">C4F51_01605</name>
</gene>
<keyword evidence="6" id="KW-1185">Reference proteome</keyword>